<dbReference type="AlphaFoldDB" id="A0A822XLQ7"/>
<keyword evidence="2" id="KW-1185">Reference proteome</keyword>
<dbReference type="EMBL" id="DUZY01000001">
    <property type="protein sequence ID" value="DAD21310.1"/>
    <property type="molecule type" value="Genomic_DNA"/>
</dbReference>
<accession>A0A822XLQ7</accession>
<evidence type="ECO:0000313" key="2">
    <source>
        <dbReference type="Proteomes" id="UP000607653"/>
    </source>
</evidence>
<reference evidence="1 2" key="1">
    <citation type="journal article" date="2020" name="Mol. Biol. Evol.">
        <title>Distinct Expression and Methylation Patterns for Genes with Different Fates following a Single Whole-Genome Duplication in Flowering Plants.</title>
        <authorList>
            <person name="Shi T."/>
            <person name="Rahmani R.S."/>
            <person name="Gugger P.F."/>
            <person name="Wang M."/>
            <person name="Li H."/>
            <person name="Zhang Y."/>
            <person name="Li Z."/>
            <person name="Wang Q."/>
            <person name="Van de Peer Y."/>
            <person name="Marchal K."/>
            <person name="Chen J."/>
        </authorList>
    </citation>
    <scope>NUCLEOTIDE SEQUENCE [LARGE SCALE GENOMIC DNA]</scope>
    <source>
        <tissue evidence="1">Leaf</tissue>
    </source>
</reference>
<sequence length="54" mass="6220">MGILLEIFEGLALFVSTLWALQERRFNAIFDSVSSVARSAIMTIAFCSIRRRRR</sequence>
<comment type="caution">
    <text evidence="1">The sequence shown here is derived from an EMBL/GenBank/DDBJ whole genome shotgun (WGS) entry which is preliminary data.</text>
</comment>
<dbReference type="Proteomes" id="UP000607653">
    <property type="component" value="Unassembled WGS sequence"/>
</dbReference>
<organism evidence="1 2">
    <name type="scientific">Nelumbo nucifera</name>
    <name type="common">Sacred lotus</name>
    <dbReference type="NCBI Taxonomy" id="4432"/>
    <lineage>
        <taxon>Eukaryota</taxon>
        <taxon>Viridiplantae</taxon>
        <taxon>Streptophyta</taxon>
        <taxon>Embryophyta</taxon>
        <taxon>Tracheophyta</taxon>
        <taxon>Spermatophyta</taxon>
        <taxon>Magnoliopsida</taxon>
        <taxon>Proteales</taxon>
        <taxon>Nelumbonaceae</taxon>
        <taxon>Nelumbo</taxon>
    </lineage>
</organism>
<proteinExistence type="predicted"/>
<protein>
    <submittedName>
        <fullName evidence="1">Uncharacterized protein</fullName>
    </submittedName>
</protein>
<evidence type="ECO:0000313" key="1">
    <source>
        <dbReference type="EMBL" id="DAD21310.1"/>
    </source>
</evidence>
<name>A0A822XLQ7_NELNU</name>
<gene>
    <name evidence="1" type="ORF">HUJ06_022773</name>
</gene>